<evidence type="ECO:0000313" key="4">
    <source>
        <dbReference type="EMBL" id="THG17249.1"/>
    </source>
</evidence>
<organism evidence="4 5">
    <name type="scientific">Camellia sinensis var. sinensis</name>
    <name type="common">China tea</name>
    <dbReference type="NCBI Taxonomy" id="542762"/>
    <lineage>
        <taxon>Eukaryota</taxon>
        <taxon>Viridiplantae</taxon>
        <taxon>Streptophyta</taxon>
        <taxon>Embryophyta</taxon>
        <taxon>Tracheophyta</taxon>
        <taxon>Spermatophyta</taxon>
        <taxon>Magnoliopsida</taxon>
        <taxon>eudicotyledons</taxon>
        <taxon>Gunneridae</taxon>
        <taxon>Pentapetalae</taxon>
        <taxon>asterids</taxon>
        <taxon>Ericales</taxon>
        <taxon>Theaceae</taxon>
        <taxon>Camellia</taxon>
    </lineage>
</organism>
<feature type="compositionally biased region" description="Basic and acidic residues" evidence="2">
    <location>
        <begin position="55"/>
        <end position="74"/>
    </location>
</feature>
<evidence type="ECO:0000256" key="1">
    <source>
        <dbReference type="PROSITE-ProRule" id="PRU00042"/>
    </source>
</evidence>
<dbReference type="GO" id="GO:0006355">
    <property type="term" value="P:regulation of DNA-templated transcription"/>
    <property type="evidence" value="ECO:0007669"/>
    <property type="project" value="InterPro"/>
</dbReference>
<feature type="compositionally biased region" description="Low complexity" evidence="2">
    <location>
        <begin position="38"/>
        <end position="54"/>
    </location>
</feature>
<dbReference type="EMBL" id="SDRB02003629">
    <property type="protein sequence ID" value="THG17249.1"/>
    <property type="molecule type" value="Genomic_DNA"/>
</dbReference>
<dbReference type="SUPFAM" id="SSF57667">
    <property type="entry name" value="beta-beta-alpha zinc fingers"/>
    <property type="match status" value="1"/>
</dbReference>
<dbReference type="Proteomes" id="UP000306102">
    <property type="component" value="Unassembled WGS sequence"/>
</dbReference>
<keyword evidence="1" id="KW-0862">Zinc</keyword>
<dbReference type="PROSITE" id="PS50157">
    <property type="entry name" value="ZINC_FINGER_C2H2_2"/>
    <property type="match status" value="2"/>
</dbReference>
<gene>
    <name evidence="4" type="ORF">TEA_015005</name>
</gene>
<dbReference type="InterPro" id="IPR044303">
    <property type="entry name" value="ZAT1/4/9"/>
</dbReference>
<dbReference type="Pfam" id="PF13912">
    <property type="entry name" value="zf-C2H2_6"/>
    <property type="match status" value="2"/>
</dbReference>
<dbReference type="PANTHER" id="PTHR46326">
    <property type="entry name" value="ZINC FINGER PROTEIN ZAT1-RELATED"/>
    <property type="match status" value="1"/>
</dbReference>
<feature type="domain" description="C2H2-type" evidence="3">
    <location>
        <begin position="191"/>
        <end position="213"/>
    </location>
</feature>
<dbReference type="STRING" id="542762.A0A4S4EKW6"/>
<proteinExistence type="predicted"/>
<accession>A0A4S4EKW6</accession>
<keyword evidence="5" id="KW-1185">Reference proteome</keyword>
<dbReference type="PANTHER" id="PTHR46326:SF8">
    <property type="entry name" value="C2H2-LIKE ZINC FINGER PROTEIN"/>
    <property type="match status" value="1"/>
</dbReference>
<dbReference type="SMART" id="SM00355">
    <property type="entry name" value="ZnF_C2H2"/>
    <property type="match status" value="2"/>
</dbReference>
<sequence>MEERRKCKLCSKVFANGKALGGHIRCHLAILPIPPKTQQLSDPSDSASSLSSSDQEQRESEEKALFHGLKEKNPKKSPLVQDRESKTELSRNPTRPRSKRTRKMGFAEHQGLKKPNSTESVAELEPVSSVSDTSPEEDVALSLMMLSRDTWMSSDELGPSRTREKVLRTNHRKVKSCFNGNEDDNCDQRLHECPICYRVFGSGQALGGHKRSHLLISSSSNSAKFGDCLVDKKGGRKFGDSLIDLNMPAPLEDEDFSQHHEVSAVSDPEFINPIKRGHYCSL</sequence>
<evidence type="ECO:0000259" key="3">
    <source>
        <dbReference type="PROSITE" id="PS50157"/>
    </source>
</evidence>
<feature type="compositionally biased region" description="Basic residues" evidence="2">
    <location>
        <begin position="94"/>
        <end position="103"/>
    </location>
</feature>
<dbReference type="PROSITE" id="PS00028">
    <property type="entry name" value="ZINC_FINGER_C2H2_1"/>
    <property type="match status" value="2"/>
</dbReference>
<keyword evidence="1" id="KW-0863">Zinc-finger</keyword>
<evidence type="ECO:0000313" key="5">
    <source>
        <dbReference type="Proteomes" id="UP000306102"/>
    </source>
</evidence>
<feature type="region of interest" description="Disordered" evidence="2">
    <location>
        <begin position="35"/>
        <end position="135"/>
    </location>
</feature>
<dbReference type="InterPro" id="IPR013087">
    <property type="entry name" value="Znf_C2H2_type"/>
</dbReference>
<dbReference type="InterPro" id="IPR036236">
    <property type="entry name" value="Znf_C2H2_sf"/>
</dbReference>
<name>A0A4S4EKW6_CAMSN</name>
<reference evidence="4 5" key="1">
    <citation type="journal article" date="2018" name="Proc. Natl. Acad. Sci. U.S.A.">
        <title>Draft genome sequence of Camellia sinensis var. sinensis provides insights into the evolution of the tea genome and tea quality.</title>
        <authorList>
            <person name="Wei C."/>
            <person name="Yang H."/>
            <person name="Wang S."/>
            <person name="Zhao J."/>
            <person name="Liu C."/>
            <person name="Gao L."/>
            <person name="Xia E."/>
            <person name="Lu Y."/>
            <person name="Tai Y."/>
            <person name="She G."/>
            <person name="Sun J."/>
            <person name="Cao H."/>
            <person name="Tong W."/>
            <person name="Gao Q."/>
            <person name="Li Y."/>
            <person name="Deng W."/>
            <person name="Jiang X."/>
            <person name="Wang W."/>
            <person name="Chen Q."/>
            <person name="Zhang S."/>
            <person name="Li H."/>
            <person name="Wu J."/>
            <person name="Wang P."/>
            <person name="Li P."/>
            <person name="Shi C."/>
            <person name="Zheng F."/>
            <person name="Jian J."/>
            <person name="Huang B."/>
            <person name="Shan D."/>
            <person name="Shi M."/>
            <person name="Fang C."/>
            <person name="Yue Y."/>
            <person name="Li F."/>
            <person name="Li D."/>
            <person name="Wei S."/>
            <person name="Han B."/>
            <person name="Jiang C."/>
            <person name="Yin Y."/>
            <person name="Xia T."/>
            <person name="Zhang Z."/>
            <person name="Bennetzen J.L."/>
            <person name="Zhao S."/>
            <person name="Wan X."/>
        </authorList>
    </citation>
    <scope>NUCLEOTIDE SEQUENCE [LARGE SCALE GENOMIC DNA]</scope>
    <source>
        <strain evidence="5">cv. Shuchazao</strain>
        <tissue evidence="4">Leaf</tissue>
    </source>
</reference>
<comment type="caution">
    <text evidence="4">The sequence shown here is derived from an EMBL/GenBank/DDBJ whole genome shotgun (WGS) entry which is preliminary data.</text>
</comment>
<dbReference type="GO" id="GO:0008270">
    <property type="term" value="F:zinc ion binding"/>
    <property type="evidence" value="ECO:0007669"/>
    <property type="project" value="UniProtKB-KW"/>
</dbReference>
<keyword evidence="1" id="KW-0479">Metal-binding</keyword>
<evidence type="ECO:0000256" key="2">
    <source>
        <dbReference type="SAM" id="MobiDB-lite"/>
    </source>
</evidence>
<dbReference type="AlphaFoldDB" id="A0A4S4EKW6"/>
<protein>
    <recommendedName>
        <fullName evidence="3">C2H2-type domain-containing protein</fullName>
    </recommendedName>
</protein>
<feature type="domain" description="C2H2-type" evidence="3">
    <location>
        <begin position="5"/>
        <end position="32"/>
    </location>
</feature>